<feature type="region of interest" description="Disordered" evidence="1">
    <location>
        <begin position="116"/>
        <end position="136"/>
    </location>
</feature>
<accession>A0A381TR21</accession>
<sequence length="136" mass="15586">MEEVKVEPRDPFMGKDKERKNFFVKISKITNSPKYGKVHVIEDRSERRGIFFKYTTKGEIPEARVGDCIIIHATCNHGKNSLDGQDQTYFNRVQLIKNVGSTEDPITTNNIRSSETDVLEGETKHWSAQVENSQNI</sequence>
<proteinExistence type="predicted"/>
<reference evidence="2" key="1">
    <citation type="submission" date="2018-05" db="EMBL/GenBank/DDBJ databases">
        <authorList>
            <person name="Lanie J.A."/>
            <person name="Ng W.-L."/>
            <person name="Kazmierczak K.M."/>
            <person name="Andrzejewski T.M."/>
            <person name="Davidsen T.M."/>
            <person name="Wayne K.J."/>
            <person name="Tettelin H."/>
            <person name="Glass J.I."/>
            <person name="Rusch D."/>
            <person name="Podicherti R."/>
            <person name="Tsui H.-C.T."/>
            <person name="Winkler M.E."/>
        </authorList>
    </citation>
    <scope>NUCLEOTIDE SEQUENCE</scope>
</reference>
<protein>
    <submittedName>
        <fullName evidence="2">Uncharacterized protein</fullName>
    </submittedName>
</protein>
<dbReference type="EMBL" id="UINC01005019">
    <property type="protein sequence ID" value="SVA18495.1"/>
    <property type="molecule type" value="Genomic_DNA"/>
</dbReference>
<dbReference type="AlphaFoldDB" id="A0A381TR21"/>
<organism evidence="2">
    <name type="scientific">marine metagenome</name>
    <dbReference type="NCBI Taxonomy" id="408172"/>
    <lineage>
        <taxon>unclassified sequences</taxon>
        <taxon>metagenomes</taxon>
        <taxon>ecological metagenomes</taxon>
    </lineage>
</organism>
<evidence type="ECO:0000313" key="2">
    <source>
        <dbReference type="EMBL" id="SVA18495.1"/>
    </source>
</evidence>
<name>A0A381TR21_9ZZZZ</name>
<evidence type="ECO:0000256" key="1">
    <source>
        <dbReference type="SAM" id="MobiDB-lite"/>
    </source>
</evidence>
<gene>
    <name evidence="2" type="ORF">METZ01_LOCUS71349</name>
</gene>